<comment type="caution">
    <text evidence="1">The sequence shown here is derived from an EMBL/GenBank/DDBJ whole genome shotgun (WGS) entry which is preliminary data.</text>
</comment>
<evidence type="ECO:0000313" key="1">
    <source>
        <dbReference type="EMBL" id="MCA6065831.1"/>
    </source>
</evidence>
<keyword evidence="2" id="KW-1185">Reference proteome</keyword>
<gene>
    <name evidence="1" type="ORF">JI747_001490</name>
</gene>
<accession>A0ABS7ZVS7</accession>
<evidence type="ECO:0000313" key="2">
    <source>
        <dbReference type="Proteomes" id="UP000618240"/>
    </source>
</evidence>
<dbReference type="RefSeq" id="WP_225685765.1">
    <property type="nucleotide sequence ID" value="NZ_JAERSE020000001.1"/>
</dbReference>
<proteinExistence type="predicted"/>
<name>A0ABS7ZVS7_9FLAO</name>
<reference evidence="1 2" key="1">
    <citation type="submission" date="2021-09" db="EMBL/GenBank/DDBJ databases">
        <title>Genome sequencing and assembly of Chryseobacterium sp. RG1.</title>
        <authorList>
            <person name="Chhetri G."/>
        </authorList>
    </citation>
    <scope>NUCLEOTIDE SEQUENCE [LARGE SCALE GENOMIC DNA]</scope>
    <source>
        <strain evidence="1 2">RG1</strain>
    </source>
</reference>
<dbReference type="EMBL" id="JAERSE020000001">
    <property type="protein sequence ID" value="MCA6065831.1"/>
    <property type="molecule type" value="Genomic_DNA"/>
</dbReference>
<organism evidence="1 2">
    <name type="scientific">Chryseobacterium tagetis</name>
    <dbReference type="NCBI Taxonomy" id="2801334"/>
    <lineage>
        <taxon>Bacteria</taxon>
        <taxon>Pseudomonadati</taxon>
        <taxon>Bacteroidota</taxon>
        <taxon>Flavobacteriia</taxon>
        <taxon>Flavobacteriales</taxon>
        <taxon>Weeksellaceae</taxon>
        <taxon>Chryseobacterium group</taxon>
        <taxon>Chryseobacterium</taxon>
    </lineage>
</organism>
<protein>
    <submittedName>
        <fullName evidence="1">Uncharacterized protein</fullName>
    </submittedName>
</protein>
<sequence length="133" mass="15492">METAKKYNLTFYVSELPSFTRRPGISVSRNIDGNSLNYEIASFLGNNGLEFIEIIKDEINSLDFTYEFKGYNIWGYYDAEYMEIRNYPPSKPVAIFNTGGTEVIVPVTDFLKILEEWKVFVESVPEPHWLDQR</sequence>
<dbReference type="Proteomes" id="UP000618240">
    <property type="component" value="Unassembled WGS sequence"/>
</dbReference>